<feature type="region of interest" description="Disordered" evidence="1">
    <location>
        <begin position="1"/>
        <end position="34"/>
    </location>
</feature>
<comment type="caution">
    <text evidence="2">The sequence shown here is derived from an EMBL/GenBank/DDBJ whole genome shotgun (WGS) entry which is preliminary data.</text>
</comment>
<dbReference type="AlphaFoldDB" id="A0A9Q3HZG3"/>
<dbReference type="EMBL" id="AVOT02028169">
    <property type="protein sequence ID" value="MBW0520555.1"/>
    <property type="molecule type" value="Genomic_DNA"/>
</dbReference>
<gene>
    <name evidence="2" type="ORF">O181_060270</name>
</gene>
<evidence type="ECO:0000256" key="1">
    <source>
        <dbReference type="SAM" id="MobiDB-lite"/>
    </source>
</evidence>
<sequence length="105" mass="11184">MSHSYEPAPATANATTPSPTTAQAHTTTPAPPARGSTCVTHKWLMPLDIRPSHALPLCACVTPMHLQYCAVGSTSITHKMSIPLRLSPLMDDLGGHTPLLYIKTV</sequence>
<evidence type="ECO:0000313" key="3">
    <source>
        <dbReference type="Proteomes" id="UP000765509"/>
    </source>
</evidence>
<keyword evidence="3" id="KW-1185">Reference proteome</keyword>
<organism evidence="2 3">
    <name type="scientific">Austropuccinia psidii MF-1</name>
    <dbReference type="NCBI Taxonomy" id="1389203"/>
    <lineage>
        <taxon>Eukaryota</taxon>
        <taxon>Fungi</taxon>
        <taxon>Dikarya</taxon>
        <taxon>Basidiomycota</taxon>
        <taxon>Pucciniomycotina</taxon>
        <taxon>Pucciniomycetes</taxon>
        <taxon>Pucciniales</taxon>
        <taxon>Sphaerophragmiaceae</taxon>
        <taxon>Austropuccinia</taxon>
    </lineage>
</organism>
<dbReference type="Proteomes" id="UP000765509">
    <property type="component" value="Unassembled WGS sequence"/>
</dbReference>
<protein>
    <submittedName>
        <fullName evidence="2">Uncharacterized protein</fullName>
    </submittedName>
</protein>
<name>A0A9Q3HZG3_9BASI</name>
<accession>A0A9Q3HZG3</accession>
<reference evidence="2" key="1">
    <citation type="submission" date="2021-03" db="EMBL/GenBank/DDBJ databases">
        <title>Draft genome sequence of rust myrtle Austropuccinia psidii MF-1, a brazilian biotype.</title>
        <authorList>
            <person name="Quecine M.C."/>
            <person name="Pachon D.M.R."/>
            <person name="Bonatelli M.L."/>
            <person name="Correr F.H."/>
            <person name="Franceschini L.M."/>
            <person name="Leite T.F."/>
            <person name="Margarido G.R.A."/>
            <person name="Almeida C.A."/>
            <person name="Ferrarezi J.A."/>
            <person name="Labate C.A."/>
        </authorList>
    </citation>
    <scope>NUCLEOTIDE SEQUENCE</scope>
    <source>
        <strain evidence="2">MF-1</strain>
    </source>
</reference>
<evidence type="ECO:0000313" key="2">
    <source>
        <dbReference type="EMBL" id="MBW0520555.1"/>
    </source>
</evidence>
<proteinExistence type="predicted"/>
<feature type="compositionally biased region" description="Low complexity" evidence="1">
    <location>
        <begin position="7"/>
        <end position="28"/>
    </location>
</feature>